<dbReference type="PANTHER" id="PTHR33048:SF110">
    <property type="entry name" value="UBID FAMILY DECARBOXYLASE"/>
    <property type="match status" value="1"/>
</dbReference>
<feature type="chain" id="PRO_5014334716" description="Rhodopsin domain-containing protein" evidence="8">
    <location>
        <begin position="24"/>
        <end position="426"/>
    </location>
</feature>
<reference evidence="10 11" key="1">
    <citation type="submission" date="2016-04" db="EMBL/GenBank/DDBJ databases">
        <title>A degradative enzymes factory behind the ericoid mycorrhizal symbiosis.</title>
        <authorList>
            <consortium name="DOE Joint Genome Institute"/>
            <person name="Martino E."/>
            <person name="Morin E."/>
            <person name="Grelet G."/>
            <person name="Kuo A."/>
            <person name="Kohler A."/>
            <person name="Daghino S."/>
            <person name="Barry K."/>
            <person name="Choi C."/>
            <person name="Cichocki N."/>
            <person name="Clum A."/>
            <person name="Copeland A."/>
            <person name="Hainaut M."/>
            <person name="Haridas S."/>
            <person name="Labutti K."/>
            <person name="Lindquist E."/>
            <person name="Lipzen A."/>
            <person name="Khouja H.-R."/>
            <person name="Murat C."/>
            <person name="Ohm R."/>
            <person name="Olson A."/>
            <person name="Spatafora J."/>
            <person name="Veneault-Fourrey C."/>
            <person name="Henrissat B."/>
            <person name="Grigoriev I."/>
            <person name="Martin F."/>
            <person name="Perotto S."/>
        </authorList>
    </citation>
    <scope>NUCLEOTIDE SEQUENCE [LARGE SCALE GENOMIC DNA]</scope>
    <source>
        <strain evidence="10 11">E</strain>
    </source>
</reference>
<dbReference type="InterPro" id="IPR049326">
    <property type="entry name" value="Rhodopsin_dom_fungi"/>
</dbReference>
<sequence>MEPFDRFISVILLFLTLVSPASGLPLPLHHDAHHLVSRGLVSPTNAELIHNTIAFGIPALIAFALRIINRGLVLKKLHAEDYLMIGTMFFYIALMVLINVSANFGTNLYPPEQQDSILADPSDVKNRILGSKIVIALEQCMIASTWGVKLCIWTFEMRLFRQLPQYERAMWFLFVYIWVGFAFIEIFYYGVFCRPFDQYWAMPVKNLQCATYHNYSILQMVFNISSDFGLIIAPLPMVLKSQLPRRRKIVLFFIFSMALFTILAAILNKVYNFESPMTTVYQLWYIREASVAVCVGNLICTWQLFQRIFRLRTFNTKSAEIHDDPAMPRFVPHIRYSNPVRVAWTYLTTGGTDTRYQTATGGDSSLTTAEIPVGDEKGNLGEKERKKKEKVHERHVTSTSYMMTLNRDGEGDARPALAFRDEHKIE</sequence>
<keyword evidence="11" id="KW-1185">Reference proteome</keyword>
<evidence type="ECO:0000256" key="7">
    <source>
        <dbReference type="SAM" id="Phobius"/>
    </source>
</evidence>
<evidence type="ECO:0000256" key="4">
    <source>
        <dbReference type="ARBA" id="ARBA00023136"/>
    </source>
</evidence>
<accession>A0A2J6SJR4</accession>
<feature type="transmembrane region" description="Helical" evidence="7">
    <location>
        <begin position="212"/>
        <end position="237"/>
    </location>
</feature>
<comment type="subcellular location">
    <subcellularLocation>
        <location evidence="1">Membrane</location>
        <topology evidence="1">Multi-pass membrane protein</topology>
    </subcellularLocation>
</comment>
<feature type="transmembrane region" description="Helical" evidence="7">
    <location>
        <begin position="283"/>
        <end position="305"/>
    </location>
</feature>
<keyword evidence="3 7" id="KW-1133">Transmembrane helix</keyword>
<dbReference type="STRING" id="1095630.A0A2J6SJR4"/>
<evidence type="ECO:0000256" key="8">
    <source>
        <dbReference type="SAM" id="SignalP"/>
    </source>
</evidence>
<evidence type="ECO:0000256" key="5">
    <source>
        <dbReference type="ARBA" id="ARBA00038359"/>
    </source>
</evidence>
<feature type="transmembrane region" description="Helical" evidence="7">
    <location>
        <begin position="249"/>
        <end position="271"/>
    </location>
</feature>
<name>A0A2J6SJR4_9HELO</name>
<feature type="signal peptide" evidence="8">
    <location>
        <begin position="1"/>
        <end position="23"/>
    </location>
</feature>
<feature type="compositionally biased region" description="Polar residues" evidence="6">
    <location>
        <begin position="359"/>
        <end position="368"/>
    </location>
</feature>
<dbReference type="InParanoid" id="A0A2J6SJR4"/>
<protein>
    <recommendedName>
        <fullName evidence="9">Rhodopsin domain-containing protein</fullName>
    </recommendedName>
</protein>
<dbReference type="Pfam" id="PF20684">
    <property type="entry name" value="Fung_rhodopsin"/>
    <property type="match status" value="1"/>
</dbReference>
<feature type="compositionally biased region" description="Basic and acidic residues" evidence="6">
    <location>
        <begin position="374"/>
        <end position="396"/>
    </location>
</feature>
<feature type="region of interest" description="Disordered" evidence="6">
    <location>
        <begin position="359"/>
        <end position="426"/>
    </location>
</feature>
<dbReference type="InterPro" id="IPR052337">
    <property type="entry name" value="SAT4-like"/>
</dbReference>
<feature type="transmembrane region" description="Helical" evidence="7">
    <location>
        <begin position="89"/>
        <end position="109"/>
    </location>
</feature>
<organism evidence="10 11">
    <name type="scientific">Hyaloscypha bicolor E</name>
    <dbReference type="NCBI Taxonomy" id="1095630"/>
    <lineage>
        <taxon>Eukaryota</taxon>
        <taxon>Fungi</taxon>
        <taxon>Dikarya</taxon>
        <taxon>Ascomycota</taxon>
        <taxon>Pezizomycotina</taxon>
        <taxon>Leotiomycetes</taxon>
        <taxon>Helotiales</taxon>
        <taxon>Hyaloscyphaceae</taxon>
        <taxon>Hyaloscypha</taxon>
        <taxon>Hyaloscypha bicolor</taxon>
    </lineage>
</organism>
<feature type="transmembrane region" description="Helical" evidence="7">
    <location>
        <begin position="47"/>
        <end position="68"/>
    </location>
</feature>
<gene>
    <name evidence="10" type="ORF">K444DRAFT_668963</name>
</gene>
<comment type="similarity">
    <text evidence="5">Belongs to the SAT4 family.</text>
</comment>
<keyword evidence="8" id="KW-0732">Signal</keyword>
<keyword evidence="4 7" id="KW-0472">Membrane</keyword>
<feature type="domain" description="Rhodopsin" evidence="9">
    <location>
        <begin position="65"/>
        <end position="306"/>
    </location>
</feature>
<dbReference type="AlphaFoldDB" id="A0A2J6SJR4"/>
<evidence type="ECO:0000256" key="6">
    <source>
        <dbReference type="SAM" id="MobiDB-lite"/>
    </source>
</evidence>
<evidence type="ECO:0000259" key="9">
    <source>
        <dbReference type="Pfam" id="PF20684"/>
    </source>
</evidence>
<dbReference type="RefSeq" id="XP_024727898.1">
    <property type="nucleotide sequence ID" value="XM_024887473.1"/>
</dbReference>
<evidence type="ECO:0000256" key="1">
    <source>
        <dbReference type="ARBA" id="ARBA00004141"/>
    </source>
</evidence>
<dbReference type="GeneID" id="36595549"/>
<feature type="transmembrane region" description="Helical" evidence="7">
    <location>
        <begin position="169"/>
        <end position="192"/>
    </location>
</feature>
<evidence type="ECO:0000256" key="3">
    <source>
        <dbReference type="ARBA" id="ARBA00022989"/>
    </source>
</evidence>
<evidence type="ECO:0000256" key="2">
    <source>
        <dbReference type="ARBA" id="ARBA00022692"/>
    </source>
</evidence>
<keyword evidence="2 7" id="KW-0812">Transmembrane</keyword>
<proteinExistence type="inferred from homology"/>
<evidence type="ECO:0000313" key="10">
    <source>
        <dbReference type="EMBL" id="PMD50994.1"/>
    </source>
</evidence>
<evidence type="ECO:0000313" key="11">
    <source>
        <dbReference type="Proteomes" id="UP000235371"/>
    </source>
</evidence>
<dbReference type="OrthoDB" id="3903189at2759"/>
<feature type="compositionally biased region" description="Basic and acidic residues" evidence="6">
    <location>
        <begin position="407"/>
        <end position="426"/>
    </location>
</feature>
<dbReference type="Proteomes" id="UP000235371">
    <property type="component" value="Unassembled WGS sequence"/>
</dbReference>
<dbReference type="PANTHER" id="PTHR33048">
    <property type="entry name" value="PTH11-LIKE INTEGRAL MEMBRANE PROTEIN (AFU_ORTHOLOGUE AFUA_5G11245)"/>
    <property type="match status" value="1"/>
</dbReference>
<dbReference type="GO" id="GO:0016020">
    <property type="term" value="C:membrane"/>
    <property type="evidence" value="ECO:0007669"/>
    <property type="project" value="UniProtKB-SubCell"/>
</dbReference>
<dbReference type="EMBL" id="KZ613912">
    <property type="protein sequence ID" value="PMD50994.1"/>
    <property type="molecule type" value="Genomic_DNA"/>
</dbReference>